<keyword evidence="7" id="KW-0732">Signal</keyword>
<comment type="catalytic activity">
    <reaction evidence="1">
        <text>ATP + protein L-histidine = ADP + protein N-phospho-L-histidine.</text>
        <dbReference type="EC" id="2.7.13.3"/>
    </reaction>
</comment>
<dbReference type="Gene3D" id="1.25.40.10">
    <property type="entry name" value="Tetratricopeptide repeat domain"/>
    <property type="match status" value="2"/>
</dbReference>
<evidence type="ECO:0000313" key="9">
    <source>
        <dbReference type="EMBL" id="SHJ05677.1"/>
    </source>
</evidence>
<keyword evidence="3" id="KW-0597">Phosphoprotein</keyword>
<feature type="repeat" description="TPR" evidence="4">
    <location>
        <begin position="200"/>
        <end position="233"/>
    </location>
</feature>
<dbReference type="PROSITE" id="PS50005">
    <property type="entry name" value="TPR"/>
    <property type="match status" value="1"/>
</dbReference>
<gene>
    <name evidence="9" type="ORF">SAMN04488508_105110</name>
</gene>
<evidence type="ECO:0000256" key="2">
    <source>
        <dbReference type="ARBA" id="ARBA00012438"/>
    </source>
</evidence>
<dbReference type="Gene3D" id="1.10.287.130">
    <property type="match status" value="1"/>
</dbReference>
<feature type="transmembrane region" description="Helical" evidence="6">
    <location>
        <begin position="398"/>
        <end position="418"/>
    </location>
</feature>
<dbReference type="SUPFAM" id="SSF55874">
    <property type="entry name" value="ATPase domain of HSP90 chaperone/DNA topoisomerase II/histidine kinase"/>
    <property type="match status" value="1"/>
</dbReference>
<dbReference type="InterPro" id="IPR003594">
    <property type="entry name" value="HATPase_dom"/>
</dbReference>
<dbReference type="SMART" id="SM00028">
    <property type="entry name" value="TPR"/>
    <property type="match status" value="4"/>
</dbReference>
<keyword evidence="6" id="KW-0812">Transmembrane</keyword>
<evidence type="ECO:0000256" key="3">
    <source>
        <dbReference type="ARBA" id="ARBA00022553"/>
    </source>
</evidence>
<dbReference type="PANTHER" id="PTHR43547:SF2">
    <property type="entry name" value="HYBRID SIGNAL TRANSDUCTION HISTIDINE KINASE C"/>
    <property type="match status" value="1"/>
</dbReference>
<dbReference type="EMBL" id="FQYP01000005">
    <property type="protein sequence ID" value="SHJ05677.1"/>
    <property type="molecule type" value="Genomic_DNA"/>
</dbReference>
<sequence length="658" mass="74174">MKKITYLLILLCLACQSGFAQNQWSAVDLSEIGSVKDSVLYDTAVNNLQEFVTQDQLDRAQPLADQLIQLGFDIDYKRGLAMVYRQKGLISDKLYRTTESETNFEKASKYFKDINDLNGLASVRNDRFIIEQSKGNLEKAADYLMEAKLCREQLKDSIGLSSIYNNLAIVYKDLKDVASSEEYYLKSIALRKKLGLGGLGLVLNNLALLYTENGKLSEAKKLLSESLQINKKEKDLKHEAQSYSIMAKAAMYSKEYTTAKKYYDTTLCVGTRADYKLIVTNAKQQLGIIALEQGDFVKSEALLKEARANFEKANITALILKNYKYSFKLDSTKGNLLGALGWQKKYLELSDKRMYDIAAKKIEKTKAHYKAELEQLKLIEEQEKRERETAAQLFQFRLIAYIASAVVLVVLIFLIMIVRTRNERKRLIAKLDNSNQVKNKLFSIISHDLKNEISGLEGTLNLLKENSISDKEFKEVVPLLASGAHQTSILLHNLLNWSKSQLKELNANPTTFDISEVISDKFTFFEQKAKQKNIQLINNLNPTKIYADRDMFGIVAQNLIANAIKFCNPGDSISLLSEDKDNHYEIRFKDTGVGINPQFIDKLFAEDTFTTPGTQNETGTGLGLRICKELIELNRGKIDVTSAPGAGSTFLISLPKAA</sequence>
<dbReference type="InterPro" id="IPR011990">
    <property type="entry name" value="TPR-like_helical_dom_sf"/>
</dbReference>
<dbReference type="InterPro" id="IPR036097">
    <property type="entry name" value="HisK_dim/P_sf"/>
</dbReference>
<feature type="coiled-coil region" evidence="5">
    <location>
        <begin position="359"/>
        <end position="386"/>
    </location>
</feature>
<dbReference type="AlphaFoldDB" id="A0A1M6G7A0"/>
<dbReference type="InterPro" id="IPR005467">
    <property type="entry name" value="His_kinase_dom"/>
</dbReference>
<feature type="chain" id="PRO_5012364416" description="histidine kinase" evidence="7">
    <location>
        <begin position="21"/>
        <end position="658"/>
    </location>
</feature>
<accession>A0A1M6G7A0</accession>
<evidence type="ECO:0000313" key="10">
    <source>
        <dbReference type="Proteomes" id="UP000184432"/>
    </source>
</evidence>
<evidence type="ECO:0000256" key="5">
    <source>
        <dbReference type="SAM" id="Coils"/>
    </source>
</evidence>
<keyword evidence="4" id="KW-0802">TPR repeat</keyword>
<keyword evidence="10" id="KW-1185">Reference proteome</keyword>
<dbReference type="Pfam" id="PF02518">
    <property type="entry name" value="HATPase_c"/>
    <property type="match status" value="1"/>
</dbReference>
<evidence type="ECO:0000256" key="7">
    <source>
        <dbReference type="SAM" id="SignalP"/>
    </source>
</evidence>
<dbReference type="SUPFAM" id="SSF47384">
    <property type="entry name" value="Homodimeric domain of signal transducing histidine kinase"/>
    <property type="match status" value="1"/>
</dbReference>
<dbReference type="InterPro" id="IPR003661">
    <property type="entry name" value="HisK_dim/P_dom"/>
</dbReference>
<organism evidence="9 10">
    <name type="scientific">Aquimarina spongiae</name>
    <dbReference type="NCBI Taxonomy" id="570521"/>
    <lineage>
        <taxon>Bacteria</taxon>
        <taxon>Pseudomonadati</taxon>
        <taxon>Bacteroidota</taxon>
        <taxon>Flavobacteriia</taxon>
        <taxon>Flavobacteriales</taxon>
        <taxon>Flavobacteriaceae</taxon>
        <taxon>Aquimarina</taxon>
    </lineage>
</organism>
<proteinExistence type="predicted"/>
<dbReference type="InterPro" id="IPR036890">
    <property type="entry name" value="HATPase_C_sf"/>
</dbReference>
<dbReference type="PROSITE" id="PS50109">
    <property type="entry name" value="HIS_KIN"/>
    <property type="match status" value="1"/>
</dbReference>
<dbReference type="InterPro" id="IPR004358">
    <property type="entry name" value="Sig_transdc_His_kin-like_C"/>
</dbReference>
<keyword evidence="9" id="KW-0418">Kinase</keyword>
<feature type="domain" description="Histidine kinase" evidence="8">
    <location>
        <begin position="444"/>
        <end position="658"/>
    </location>
</feature>
<dbReference type="SMART" id="SM00388">
    <property type="entry name" value="HisKA"/>
    <property type="match status" value="1"/>
</dbReference>
<reference evidence="10" key="1">
    <citation type="submission" date="2016-11" db="EMBL/GenBank/DDBJ databases">
        <authorList>
            <person name="Varghese N."/>
            <person name="Submissions S."/>
        </authorList>
    </citation>
    <scope>NUCLEOTIDE SEQUENCE [LARGE SCALE GENOMIC DNA]</scope>
    <source>
        <strain evidence="10">DSM 22623</strain>
    </source>
</reference>
<dbReference type="SUPFAM" id="SSF48452">
    <property type="entry name" value="TPR-like"/>
    <property type="match status" value="2"/>
</dbReference>
<protein>
    <recommendedName>
        <fullName evidence="2">histidine kinase</fullName>
        <ecNumber evidence="2">2.7.13.3</ecNumber>
    </recommendedName>
</protein>
<keyword evidence="5" id="KW-0175">Coiled coil</keyword>
<feature type="signal peptide" evidence="7">
    <location>
        <begin position="1"/>
        <end position="20"/>
    </location>
</feature>
<dbReference type="EC" id="2.7.13.3" evidence="2"/>
<name>A0A1M6G7A0_9FLAO</name>
<dbReference type="Proteomes" id="UP000184432">
    <property type="component" value="Unassembled WGS sequence"/>
</dbReference>
<dbReference type="PANTHER" id="PTHR43547">
    <property type="entry name" value="TWO-COMPONENT HISTIDINE KINASE"/>
    <property type="match status" value="1"/>
</dbReference>
<evidence type="ECO:0000256" key="1">
    <source>
        <dbReference type="ARBA" id="ARBA00000085"/>
    </source>
</evidence>
<evidence type="ECO:0000259" key="8">
    <source>
        <dbReference type="PROSITE" id="PS50109"/>
    </source>
</evidence>
<evidence type="ECO:0000256" key="6">
    <source>
        <dbReference type="SAM" id="Phobius"/>
    </source>
</evidence>
<dbReference type="STRING" id="570521.SAMN04488508_105110"/>
<dbReference type="InterPro" id="IPR019734">
    <property type="entry name" value="TPR_rpt"/>
</dbReference>
<evidence type="ECO:0000256" key="4">
    <source>
        <dbReference type="PROSITE-ProRule" id="PRU00339"/>
    </source>
</evidence>
<dbReference type="Pfam" id="PF13424">
    <property type="entry name" value="TPR_12"/>
    <property type="match status" value="1"/>
</dbReference>
<dbReference type="Gene3D" id="3.30.565.10">
    <property type="entry name" value="Histidine kinase-like ATPase, C-terminal domain"/>
    <property type="match status" value="1"/>
</dbReference>
<dbReference type="PRINTS" id="PR00344">
    <property type="entry name" value="BCTRLSENSOR"/>
</dbReference>
<keyword evidence="6" id="KW-0472">Membrane</keyword>
<dbReference type="CDD" id="cd00082">
    <property type="entry name" value="HisKA"/>
    <property type="match status" value="1"/>
</dbReference>
<keyword evidence="6" id="KW-1133">Transmembrane helix</keyword>
<keyword evidence="9" id="KW-0808">Transferase</keyword>
<dbReference type="RefSeq" id="WP_073316317.1">
    <property type="nucleotide sequence ID" value="NZ_FQYP01000005.1"/>
</dbReference>
<dbReference type="SMART" id="SM00387">
    <property type="entry name" value="HATPase_c"/>
    <property type="match status" value="1"/>
</dbReference>
<dbReference type="GO" id="GO:0000155">
    <property type="term" value="F:phosphorelay sensor kinase activity"/>
    <property type="evidence" value="ECO:0007669"/>
    <property type="project" value="InterPro"/>
</dbReference>